<dbReference type="Proteomes" id="UP000008701">
    <property type="component" value="Chromosome"/>
</dbReference>
<organism evidence="1 2">
    <name type="scientific">Chlorobium phaeobacteroides (strain DSM 266 / SMG 266 / 2430)</name>
    <dbReference type="NCBI Taxonomy" id="290317"/>
    <lineage>
        <taxon>Bacteria</taxon>
        <taxon>Pseudomonadati</taxon>
        <taxon>Chlorobiota</taxon>
        <taxon>Chlorobiia</taxon>
        <taxon>Chlorobiales</taxon>
        <taxon>Chlorobiaceae</taxon>
        <taxon>Chlorobium/Pelodictyon group</taxon>
        <taxon>Chlorobium</taxon>
    </lineage>
</organism>
<evidence type="ECO:0000313" key="1">
    <source>
        <dbReference type="EMBL" id="ABL64331.1"/>
    </source>
</evidence>
<dbReference type="EMBL" id="CP000492">
    <property type="protein sequence ID" value="ABL64331.1"/>
    <property type="molecule type" value="Genomic_DNA"/>
</dbReference>
<name>A1BD54_CHLPD</name>
<protein>
    <submittedName>
        <fullName evidence="1">Uncharacterized protein</fullName>
    </submittedName>
</protein>
<dbReference type="KEGG" id="cph:Cpha266_0267"/>
<evidence type="ECO:0000313" key="2">
    <source>
        <dbReference type="Proteomes" id="UP000008701"/>
    </source>
</evidence>
<keyword evidence="2" id="KW-1185">Reference proteome</keyword>
<proteinExistence type="predicted"/>
<dbReference type="HOGENOM" id="CLU_1164790_0_0_10"/>
<sequence length="194" mass="21404">MHGAVYIFENSIAKRVKVGMTINNVADRLCDVNDKWLERKVACQICGGRLVNIGGYVPQHVISGNECPGGNALPLEKDLALAVSYLENMKNRLSKLSGSEKGSVTRKIKTLEKRIGLYRHYDGPVGMWQFSIAFYTECAEQVELLSHKILTERLDKVAPFGEVFCCSVSEATEAVEAALSQLGLLHSARKNTCL</sequence>
<reference evidence="1 2" key="1">
    <citation type="submission" date="2006-12" db="EMBL/GenBank/DDBJ databases">
        <title>Complete sequence of Chlorobium phaeobacteroides DSM 266.</title>
        <authorList>
            <consortium name="US DOE Joint Genome Institute"/>
            <person name="Copeland A."/>
            <person name="Lucas S."/>
            <person name="Lapidus A."/>
            <person name="Barry K."/>
            <person name="Detter J.C."/>
            <person name="Glavina del Rio T."/>
            <person name="Hammon N."/>
            <person name="Israni S."/>
            <person name="Pitluck S."/>
            <person name="Goltsman E."/>
            <person name="Schmutz J."/>
            <person name="Larimer F."/>
            <person name="Land M."/>
            <person name="Hauser L."/>
            <person name="Mikhailova N."/>
            <person name="Li T."/>
            <person name="Overmann J."/>
            <person name="Bryant D.A."/>
            <person name="Richardson P."/>
        </authorList>
    </citation>
    <scope>NUCLEOTIDE SEQUENCE [LARGE SCALE GENOMIC DNA]</scope>
    <source>
        <strain evidence="1 2">DSM 266</strain>
    </source>
</reference>
<accession>A1BD54</accession>
<gene>
    <name evidence="1" type="ordered locus">Cpha266_0267</name>
</gene>
<dbReference type="AlphaFoldDB" id="A1BD54"/>